<dbReference type="Proteomes" id="UP000247612">
    <property type="component" value="Unassembled WGS sequence"/>
</dbReference>
<dbReference type="AlphaFoldDB" id="A0A318L2F4"/>
<dbReference type="GO" id="GO:0003677">
    <property type="term" value="F:DNA binding"/>
    <property type="evidence" value="ECO:0007669"/>
    <property type="project" value="InterPro"/>
</dbReference>
<evidence type="ECO:0000313" key="2">
    <source>
        <dbReference type="EMBL" id="PXX74633.1"/>
    </source>
</evidence>
<dbReference type="InterPro" id="IPR001387">
    <property type="entry name" value="Cro/C1-type_HTH"/>
</dbReference>
<name>A0A318L2F4_9FIRM</name>
<proteinExistence type="predicted"/>
<organism evidence="2 3">
    <name type="scientific">Dielma fastidiosa</name>
    <dbReference type="NCBI Taxonomy" id="1034346"/>
    <lineage>
        <taxon>Bacteria</taxon>
        <taxon>Bacillati</taxon>
        <taxon>Bacillota</taxon>
        <taxon>Erysipelotrichia</taxon>
        <taxon>Erysipelotrichales</taxon>
        <taxon>Erysipelotrichaceae</taxon>
        <taxon>Dielma</taxon>
    </lineage>
</organism>
<comment type="caution">
    <text evidence="2">The sequence shown here is derived from an EMBL/GenBank/DDBJ whole genome shotgun (WGS) entry which is preliminary data.</text>
</comment>
<dbReference type="STRING" id="1034346.GCA_000313565_02615"/>
<gene>
    <name evidence="2" type="ORF">DES51_12219</name>
</gene>
<dbReference type="PROSITE" id="PS50943">
    <property type="entry name" value="HTH_CROC1"/>
    <property type="match status" value="1"/>
</dbReference>
<protein>
    <submittedName>
        <fullName evidence="2">Putative transcriptional regulator</fullName>
    </submittedName>
</protein>
<dbReference type="EMBL" id="QJKH01000022">
    <property type="protein sequence ID" value="PXX74633.1"/>
    <property type="molecule type" value="Genomic_DNA"/>
</dbReference>
<dbReference type="SMART" id="SM00530">
    <property type="entry name" value="HTH_XRE"/>
    <property type="match status" value="1"/>
</dbReference>
<evidence type="ECO:0000259" key="1">
    <source>
        <dbReference type="PROSITE" id="PS50943"/>
    </source>
</evidence>
<evidence type="ECO:0000313" key="3">
    <source>
        <dbReference type="Proteomes" id="UP000247612"/>
    </source>
</evidence>
<keyword evidence="3" id="KW-1185">Reference proteome</keyword>
<dbReference type="Gene3D" id="1.10.260.40">
    <property type="entry name" value="lambda repressor-like DNA-binding domains"/>
    <property type="match status" value="1"/>
</dbReference>
<dbReference type="RefSeq" id="WP_022938899.1">
    <property type="nucleotide sequence ID" value="NZ_CABKRQ010000007.1"/>
</dbReference>
<reference evidence="2 3" key="1">
    <citation type="submission" date="2018-05" db="EMBL/GenBank/DDBJ databases">
        <title>Genomic Encyclopedia of Type Strains, Phase IV (KMG-IV): sequencing the most valuable type-strain genomes for metagenomic binning, comparative biology and taxonomic classification.</title>
        <authorList>
            <person name="Goeker M."/>
        </authorList>
    </citation>
    <scope>NUCLEOTIDE SEQUENCE [LARGE SCALE GENOMIC DNA]</scope>
    <source>
        <strain evidence="2 3">JC118</strain>
    </source>
</reference>
<sequence length="72" mass="8267">MRKGKIKIHLEELIKNSGLSKTKFSYRADMQMSQVNAYCNNTIKRLDVDVLARICDTLGCSIADLLEYTRIK</sequence>
<dbReference type="InterPro" id="IPR010982">
    <property type="entry name" value="Lambda_DNA-bd_dom_sf"/>
</dbReference>
<dbReference type="Pfam" id="PF13443">
    <property type="entry name" value="HTH_26"/>
    <property type="match status" value="1"/>
</dbReference>
<feature type="domain" description="HTH cro/C1-type" evidence="1">
    <location>
        <begin position="10"/>
        <end position="65"/>
    </location>
</feature>
<dbReference type="OrthoDB" id="9805309at2"/>
<dbReference type="SUPFAM" id="SSF47413">
    <property type="entry name" value="lambda repressor-like DNA-binding domains"/>
    <property type="match status" value="1"/>
</dbReference>
<accession>A0A318L2F4</accession>